<proteinExistence type="predicted"/>
<gene>
    <name evidence="2" type="ORF">ABT211_12715</name>
</gene>
<evidence type="ECO:0000256" key="1">
    <source>
        <dbReference type="SAM" id="MobiDB-lite"/>
    </source>
</evidence>
<feature type="compositionally biased region" description="Basic and acidic residues" evidence="1">
    <location>
        <begin position="1"/>
        <end position="10"/>
    </location>
</feature>
<evidence type="ECO:0000313" key="2">
    <source>
        <dbReference type="EMBL" id="MER6268149.1"/>
    </source>
</evidence>
<keyword evidence="3" id="KW-1185">Reference proteome</keyword>
<sequence>MDRIASRLREATGTGDSSLQHHWMRPDPLGAALVLYMMAPSLESAEREARAILRRALASDPSLRRWQLDRASADLIVSAMEELLWRRLPDGGLT</sequence>
<accession>A0ABV1TDN0</accession>
<dbReference type="EMBL" id="JBEOZM010000004">
    <property type="protein sequence ID" value="MER6268149.1"/>
    <property type="molecule type" value="Genomic_DNA"/>
</dbReference>
<dbReference type="RefSeq" id="WP_351956777.1">
    <property type="nucleotide sequence ID" value="NZ_JBEOZM010000004.1"/>
</dbReference>
<dbReference type="Proteomes" id="UP001490365">
    <property type="component" value="Unassembled WGS sequence"/>
</dbReference>
<comment type="caution">
    <text evidence="2">The sequence shown here is derived from an EMBL/GenBank/DDBJ whole genome shotgun (WGS) entry which is preliminary data.</text>
</comment>
<organism evidence="2 3">
    <name type="scientific">Streptomyces sp. 900105755</name>
    <dbReference type="NCBI Taxonomy" id="3154389"/>
    <lineage>
        <taxon>Bacteria</taxon>
        <taxon>Bacillati</taxon>
        <taxon>Actinomycetota</taxon>
        <taxon>Actinomycetes</taxon>
        <taxon>Kitasatosporales</taxon>
        <taxon>Streptomycetaceae</taxon>
        <taxon>Streptomyces</taxon>
    </lineage>
</organism>
<reference evidence="2 3" key="1">
    <citation type="submission" date="2024-06" db="EMBL/GenBank/DDBJ databases">
        <title>The Natural Products Discovery Center: Release of the First 8490 Sequenced Strains for Exploring Actinobacteria Biosynthetic Diversity.</title>
        <authorList>
            <person name="Kalkreuter E."/>
            <person name="Kautsar S.A."/>
            <person name="Yang D."/>
            <person name="Bader C.D."/>
            <person name="Teijaro C.N."/>
            <person name="Fluegel L."/>
            <person name="Davis C.M."/>
            <person name="Simpson J.R."/>
            <person name="Lauterbach L."/>
            <person name="Steele A.D."/>
            <person name="Gui C."/>
            <person name="Meng S."/>
            <person name="Li G."/>
            <person name="Viehrig K."/>
            <person name="Ye F."/>
            <person name="Su P."/>
            <person name="Kiefer A.F."/>
            <person name="Nichols A."/>
            <person name="Cepeda A.J."/>
            <person name="Yan W."/>
            <person name="Fan B."/>
            <person name="Jiang Y."/>
            <person name="Adhikari A."/>
            <person name="Zheng C.-J."/>
            <person name="Schuster L."/>
            <person name="Cowan T.M."/>
            <person name="Smanski M.J."/>
            <person name="Chevrette M.G."/>
            <person name="De Carvalho L.P.S."/>
            <person name="Shen B."/>
        </authorList>
    </citation>
    <scope>NUCLEOTIDE SEQUENCE [LARGE SCALE GENOMIC DNA]</scope>
    <source>
        <strain evidence="2 3">NPDC001694</strain>
    </source>
</reference>
<evidence type="ECO:0000313" key="3">
    <source>
        <dbReference type="Proteomes" id="UP001490365"/>
    </source>
</evidence>
<feature type="region of interest" description="Disordered" evidence="1">
    <location>
        <begin position="1"/>
        <end position="23"/>
    </location>
</feature>
<protein>
    <submittedName>
        <fullName evidence="2">Uncharacterized protein</fullName>
    </submittedName>
</protein>
<name>A0ABV1TDN0_9ACTN</name>